<reference evidence="2 3" key="1">
    <citation type="submission" date="2014-03" db="EMBL/GenBank/DDBJ databases">
        <title>Genomics of Bifidobacteria.</title>
        <authorList>
            <person name="Ventura M."/>
            <person name="Milani C."/>
            <person name="Lugli G.A."/>
        </authorList>
    </citation>
    <scope>NUCLEOTIDE SEQUENCE [LARGE SCALE GENOMIC DNA]</scope>
    <source>
        <strain evidence="2 3">LMG 10738</strain>
    </source>
</reference>
<accession>A0A087AW86</accession>
<gene>
    <name evidence="2" type="ORF">BCUN_0869</name>
</gene>
<protein>
    <submittedName>
        <fullName evidence="2">Uncharacterized protein</fullName>
    </submittedName>
</protein>
<proteinExistence type="predicted"/>
<sequence length="132" mass="14299">MSANHNPADATGASLLLVPPILIVATHMGGLLATPMQTDAERQRRRIETVCGQCGDSDTVVATCRTWGELDLELMALAGDGWASDELTGIAKQAALRYCPQVDKWSVGELAARLCARAAQWWDDNDTWEDEA</sequence>
<feature type="transmembrane region" description="Helical" evidence="1">
    <location>
        <begin position="12"/>
        <end position="36"/>
    </location>
</feature>
<evidence type="ECO:0000313" key="2">
    <source>
        <dbReference type="EMBL" id="KFI63036.1"/>
    </source>
</evidence>
<name>A0A087AW86_9BIFI</name>
<keyword evidence="3" id="KW-1185">Reference proteome</keyword>
<dbReference type="STRING" id="1688.BCUN_0869"/>
<dbReference type="RefSeq" id="WP_033515579.1">
    <property type="nucleotide sequence ID" value="NZ_JGYV01000010.1"/>
</dbReference>
<keyword evidence="1" id="KW-1133">Transmembrane helix</keyword>
<keyword evidence="1" id="KW-0472">Membrane</keyword>
<keyword evidence="1" id="KW-0812">Transmembrane</keyword>
<evidence type="ECO:0000256" key="1">
    <source>
        <dbReference type="SAM" id="Phobius"/>
    </source>
</evidence>
<evidence type="ECO:0000313" key="3">
    <source>
        <dbReference type="Proteomes" id="UP000029067"/>
    </source>
</evidence>
<dbReference type="EMBL" id="JGYV01000010">
    <property type="protein sequence ID" value="KFI63036.1"/>
    <property type="molecule type" value="Genomic_DNA"/>
</dbReference>
<dbReference type="Proteomes" id="UP000029067">
    <property type="component" value="Unassembled WGS sequence"/>
</dbReference>
<organism evidence="2 3">
    <name type="scientific">Bifidobacterium cuniculi</name>
    <dbReference type="NCBI Taxonomy" id="1688"/>
    <lineage>
        <taxon>Bacteria</taxon>
        <taxon>Bacillati</taxon>
        <taxon>Actinomycetota</taxon>
        <taxon>Actinomycetes</taxon>
        <taxon>Bifidobacteriales</taxon>
        <taxon>Bifidobacteriaceae</taxon>
        <taxon>Bifidobacterium</taxon>
    </lineage>
</organism>
<dbReference type="AlphaFoldDB" id="A0A087AW86"/>
<comment type="caution">
    <text evidence="2">The sequence shown here is derived from an EMBL/GenBank/DDBJ whole genome shotgun (WGS) entry which is preliminary data.</text>
</comment>